<organism evidence="1 2">
    <name type="scientific">Araneus ventricosus</name>
    <name type="common">Orbweaver spider</name>
    <name type="synonym">Epeira ventricosa</name>
    <dbReference type="NCBI Taxonomy" id="182803"/>
    <lineage>
        <taxon>Eukaryota</taxon>
        <taxon>Metazoa</taxon>
        <taxon>Ecdysozoa</taxon>
        <taxon>Arthropoda</taxon>
        <taxon>Chelicerata</taxon>
        <taxon>Arachnida</taxon>
        <taxon>Araneae</taxon>
        <taxon>Araneomorphae</taxon>
        <taxon>Entelegynae</taxon>
        <taxon>Araneoidea</taxon>
        <taxon>Araneidae</taxon>
        <taxon>Araneus</taxon>
    </lineage>
</organism>
<reference evidence="1 2" key="1">
    <citation type="journal article" date="2019" name="Sci. Rep.">
        <title>Orb-weaving spider Araneus ventricosus genome elucidates the spidroin gene catalogue.</title>
        <authorList>
            <person name="Kono N."/>
            <person name="Nakamura H."/>
            <person name="Ohtoshi R."/>
            <person name="Moran D.A.P."/>
            <person name="Shinohara A."/>
            <person name="Yoshida Y."/>
            <person name="Fujiwara M."/>
            <person name="Mori M."/>
            <person name="Tomita M."/>
            <person name="Arakawa K."/>
        </authorList>
    </citation>
    <scope>NUCLEOTIDE SEQUENCE [LARGE SCALE GENOMIC DNA]</scope>
</reference>
<dbReference type="AlphaFoldDB" id="A0A4Y2DF97"/>
<evidence type="ECO:0000313" key="2">
    <source>
        <dbReference type="Proteomes" id="UP000499080"/>
    </source>
</evidence>
<sequence>MRVGITAQSPSRSPFKPPFVLYSLFTDFTKHRRLHSLLKTRRNVPVLTGCYSAINISDLTEKKINISDLKEVKQLNSALCILPPSSMNK</sequence>
<dbReference type="Proteomes" id="UP000499080">
    <property type="component" value="Unassembled WGS sequence"/>
</dbReference>
<keyword evidence="2" id="KW-1185">Reference proteome</keyword>
<protein>
    <submittedName>
        <fullName evidence="1">Uncharacterized protein</fullName>
    </submittedName>
</protein>
<comment type="caution">
    <text evidence="1">The sequence shown here is derived from an EMBL/GenBank/DDBJ whole genome shotgun (WGS) entry which is preliminary data.</text>
</comment>
<name>A0A4Y2DF97_ARAVE</name>
<gene>
    <name evidence="1" type="ORF">AVEN_71997_1</name>
</gene>
<accession>A0A4Y2DF97</accession>
<dbReference type="EMBL" id="BGPR01000347">
    <property type="protein sequence ID" value="GBM14718.1"/>
    <property type="molecule type" value="Genomic_DNA"/>
</dbReference>
<evidence type="ECO:0000313" key="1">
    <source>
        <dbReference type="EMBL" id="GBM14718.1"/>
    </source>
</evidence>
<proteinExistence type="predicted"/>